<dbReference type="GO" id="GO:0006518">
    <property type="term" value="P:peptide metabolic process"/>
    <property type="evidence" value="ECO:0007669"/>
    <property type="project" value="TreeGrafter"/>
</dbReference>
<evidence type="ECO:0000259" key="8">
    <source>
        <dbReference type="Pfam" id="PF08439"/>
    </source>
</evidence>
<dbReference type="NCBIfam" id="TIGR02290">
    <property type="entry name" value="M3_fam_3"/>
    <property type="match status" value="1"/>
</dbReference>
<dbReference type="InterPro" id="IPR011977">
    <property type="entry name" value="Pept_M3B_clade3"/>
</dbReference>
<evidence type="ECO:0000256" key="3">
    <source>
        <dbReference type="ARBA" id="ARBA00022723"/>
    </source>
</evidence>
<dbReference type="Pfam" id="PF01432">
    <property type="entry name" value="Peptidase_M3"/>
    <property type="match status" value="1"/>
</dbReference>
<evidence type="ECO:0000259" key="7">
    <source>
        <dbReference type="Pfam" id="PF01432"/>
    </source>
</evidence>
<sequence length="601" mass="66896">MKAVSDSDQLATDVAWDLEPLLGETGSVDSLLAEAAEAAEKFSEKYRGRIAYLSASDLAEAMHALAQISDGVGRVGSYVGLKFSVDTTNPEFGAQMANADEKSTAISNTLLFVELEWAAADDAHVEEILTQPELDFCRHHLSAARRYRPHLLSEPEEKILADKAVTGSSAWGRLFSELTSAIEVDISGETISLEEGLSRLQSPERPVRKEAALAVTCALEPGLRTRAFIFNTLLADKGSDDRLRHFDNWLASRNLDNEASDESVAALVEAVVSRYDIPQRWYTLKAKLLGLDRIFDYDRMALVSDTEETFSWSAAREIVSDAYKSFSPELSDVVERFFNEKWIDAPQRPGKRSGAFCAYTVPDHHPYLLLNWTGRRRDVLTLAHELGHGLHAYLAREQGVFHQNTPLTLAETASVFGETVTFGRLLSETNEPNQRLALLAESLEGQIATVFRQVAMNQFEDSAHTWRREQGEVSVEQFGDLWISSQSDMLGDSVELTEGYRSWWSYIPHFIGTPGYVYAYAYGQLLALSVYRLYEERGTSFVDSYLELLRQGGSKSPQELGHIVGVDLSDPTFWDGGLSIIEEQLNAAEQAALTAQRITLP</sequence>
<feature type="domain" description="Peptidase M3A/M3B catalytic" evidence="7">
    <location>
        <begin position="200"/>
        <end position="574"/>
    </location>
</feature>
<dbReference type="GO" id="GO:0006508">
    <property type="term" value="P:proteolysis"/>
    <property type="evidence" value="ECO:0007669"/>
    <property type="project" value="UniProtKB-KW"/>
</dbReference>
<keyword evidence="4" id="KW-0378">Hydrolase</keyword>
<comment type="cofactor">
    <cofactor evidence="1">
        <name>Zn(2+)</name>
        <dbReference type="ChEBI" id="CHEBI:29105"/>
    </cofactor>
</comment>
<dbReference type="Gene3D" id="1.20.140.70">
    <property type="entry name" value="Oligopeptidase f, N-terminal domain"/>
    <property type="match status" value="1"/>
</dbReference>
<keyword evidence="6" id="KW-0482">Metalloprotease</keyword>
<evidence type="ECO:0000256" key="5">
    <source>
        <dbReference type="ARBA" id="ARBA00022833"/>
    </source>
</evidence>
<reference evidence="9" key="1">
    <citation type="submission" date="2020-05" db="EMBL/GenBank/DDBJ databases">
        <authorList>
            <person name="Chiriac C."/>
            <person name="Salcher M."/>
            <person name="Ghai R."/>
            <person name="Kavagutti S V."/>
        </authorList>
    </citation>
    <scope>NUCLEOTIDE SEQUENCE</scope>
</reference>
<evidence type="ECO:0000256" key="2">
    <source>
        <dbReference type="ARBA" id="ARBA00022670"/>
    </source>
</evidence>
<dbReference type="InterPro" id="IPR045090">
    <property type="entry name" value="Pept_M3A_M3B"/>
</dbReference>
<dbReference type="InterPro" id="IPR042088">
    <property type="entry name" value="OligoPept_F_C"/>
</dbReference>
<organism evidence="9">
    <name type="scientific">freshwater metagenome</name>
    <dbReference type="NCBI Taxonomy" id="449393"/>
    <lineage>
        <taxon>unclassified sequences</taxon>
        <taxon>metagenomes</taxon>
        <taxon>ecological metagenomes</taxon>
    </lineage>
</organism>
<keyword evidence="3" id="KW-0479">Metal-binding</keyword>
<evidence type="ECO:0000256" key="4">
    <source>
        <dbReference type="ARBA" id="ARBA00022801"/>
    </source>
</evidence>
<dbReference type="SUPFAM" id="SSF55486">
    <property type="entry name" value="Metalloproteases ('zincins'), catalytic domain"/>
    <property type="match status" value="1"/>
</dbReference>
<dbReference type="Pfam" id="PF08439">
    <property type="entry name" value="Peptidase_M3_N"/>
    <property type="match status" value="1"/>
</dbReference>
<dbReference type="AlphaFoldDB" id="A0A6J7M0I1"/>
<name>A0A6J7M0I1_9ZZZZ</name>
<dbReference type="CDD" id="cd09610">
    <property type="entry name" value="M3B_PepF"/>
    <property type="match status" value="1"/>
</dbReference>
<protein>
    <submittedName>
        <fullName evidence="9">Unannotated protein</fullName>
    </submittedName>
</protein>
<keyword evidence="2" id="KW-0645">Protease</keyword>
<dbReference type="Gene3D" id="1.10.1370.20">
    <property type="entry name" value="Oligoendopeptidase f, C-terminal domain"/>
    <property type="match status" value="1"/>
</dbReference>
<evidence type="ECO:0000313" key="9">
    <source>
        <dbReference type="EMBL" id="CAB4972193.1"/>
    </source>
</evidence>
<dbReference type="GO" id="GO:0046872">
    <property type="term" value="F:metal ion binding"/>
    <property type="evidence" value="ECO:0007669"/>
    <property type="project" value="UniProtKB-KW"/>
</dbReference>
<evidence type="ECO:0000256" key="1">
    <source>
        <dbReference type="ARBA" id="ARBA00001947"/>
    </source>
</evidence>
<proteinExistence type="predicted"/>
<feature type="domain" description="Oligopeptidase F N-terminal" evidence="8">
    <location>
        <begin position="116"/>
        <end position="182"/>
    </location>
</feature>
<dbReference type="EMBL" id="CAFBOF010000006">
    <property type="protein sequence ID" value="CAB4972193.1"/>
    <property type="molecule type" value="Genomic_DNA"/>
</dbReference>
<gene>
    <name evidence="9" type="ORF">UFOPK3897_00532</name>
</gene>
<dbReference type="PANTHER" id="PTHR11804:SF5">
    <property type="entry name" value="OLIGOENDOPEPTIDASE F"/>
    <property type="match status" value="1"/>
</dbReference>
<dbReference type="GO" id="GO:0004222">
    <property type="term" value="F:metalloendopeptidase activity"/>
    <property type="evidence" value="ECO:0007669"/>
    <property type="project" value="InterPro"/>
</dbReference>
<dbReference type="InterPro" id="IPR001567">
    <property type="entry name" value="Pept_M3A_M3B_dom"/>
</dbReference>
<evidence type="ECO:0000256" key="6">
    <source>
        <dbReference type="ARBA" id="ARBA00023049"/>
    </source>
</evidence>
<dbReference type="InterPro" id="IPR013647">
    <property type="entry name" value="OligopepF_N_dom"/>
</dbReference>
<accession>A0A6J7M0I1</accession>
<dbReference type="PANTHER" id="PTHR11804">
    <property type="entry name" value="PROTEASE M3 THIMET OLIGOPEPTIDASE-RELATED"/>
    <property type="match status" value="1"/>
</dbReference>
<keyword evidence="5" id="KW-0862">Zinc</keyword>